<evidence type="ECO:0000313" key="2">
    <source>
        <dbReference type="Proteomes" id="UP001164250"/>
    </source>
</evidence>
<comment type="caution">
    <text evidence="1">The sequence shown here is derived from an EMBL/GenBank/DDBJ whole genome shotgun (WGS) entry which is preliminary data.</text>
</comment>
<name>A0ACC1B2P7_9ROSI</name>
<dbReference type="Proteomes" id="UP001164250">
    <property type="component" value="Chromosome 7"/>
</dbReference>
<organism evidence="1 2">
    <name type="scientific">Pistacia atlantica</name>
    <dbReference type="NCBI Taxonomy" id="434234"/>
    <lineage>
        <taxon>Eukaryota</taxon>
        <taxon>Viridiplantae</taxon>
        <taxon>Streptophyta</taxon>
        <taxon>Embryophyta</taxon>
        <taxon>Tracheophyta</taxon>
        <taxon>Spermatophyta</taxon>
        <taxon>Magnoliopsida</taxon>
        <taxon>eudicotyledons</taxon>
        <taxon>Gunneridae</taxon>
        <taxon>Pentapetalae</taxon>
        <taxon>rosids</taxon>
        <taxon>malvids</taxon>
        <taxon>Sapindales</taxon>
        <taxon>Anacardiaceae</taxon>
        <taxon>Pistacia</taxon>
    </lineage>
</organism>
<gene>
    <name evidence="1" type="ORF">Patl1_25390</name>
</gene>
<protein>
    <submittedName>
        <fullName evidence="1">Uncharacterized protein</fullName>
    </submittedName>
</protein>
<proteinExistence type="predicted"/>
<evidence type="ECO:0000313" key="1">
    <source>
        <dbReference type="EMBL" id="KAJ0093190.1"/>
    </source>
</evidence>
<accession>A0ACC1B2P7</accession>
<sequence>MLKELFRNDGERFMKFPLPDVIKDDKSAWRSDEEFGREMLAGVNPVIISRLRGFPPASNLDPKVYGNQNSSITRDDIQGNMNGLTVDEAIEKKKLFILDHHDALMPYLQKINSTTTKTYASRTLLLLQDDGTLKPLAIELSLPHPQGDHHGAVNKVFTPAEHGIECTIWQLAKAYAAVNDSGYHQLVSHWLNTHAVIEPFVIATNRQLSVIHPIYKLLHPHYRDTMNINAYARQILINADGVLERTVFPARYALEMSSGIYKNWVFTEQALPADLLKRGMAEPDSSQPHGVRLLIEDYPFAVDGLEIWKDEPWWPEMQTRDELVQSCTIIIWVASALHAAVNFGQYPYAGYLPNRPTVSRRFMPEPGTPEYAELAEHPDVAFLKTITAQLQTLLGVSLIEILSRHSTDEVYLGQRDTPGWTSDDEPLAAFERFRERLIKIEKKIIEMNDDKRWKNRVGPVNLPYTLLYPNTTDYSREGGLTGKGIPNSISI</sequence>
<reference evidence="2" key="1">
    <citation type="journal article" date="2023" name="G3 (Bethesda)">
        <title>Genome assembly and association tests identify interacting loci associated with vigor, precocity, and sex in interspecific pistachio rootstocks.</title>
        <authorList>
            <person name="Palmer W."/>
            <person name="Jacygrad E."/>
            <person name="Sagayaradj S."/>
            <person name="Cavanaugh K."/>
            <person name="Han R."/>
            <person name="Bertier L."/>
            <person name="Beede B."/>
            <person name="Kafkas S."/>
            <person name="Golino D."/>
            <person name="Preece J."/>
            <person name="Michelmore R."/>
        </authorList>
    </citation>
    <scope>NUCLEOTIDE SEQUENCE [LARGE SCALE GENOMIC DNA]</scope>
</reference>
<dbReference type="EMBL" id="CM047903">
    <property type="protein sequence ID" value="KAJ0093190.1"/>
    <property type="molecule type" value="Genomic_DNA"/>
</dbReference>
<keyword evidence="2" id="KW-1185">Reference proteome</keyword>